<dbReference type="GO" id="GO:0008292">
    <property type="term" value="P:acetylcholine biosynthetic process"/>
    <property type="evidence" value="ECO:0007669"/>
    <property type="project" value="TreeGrafter"/>
</dbReference>
<keyword evidence="2" id="KW-0012">Acyltransferase</keyword>
<dbReference type="PANTHER" id="PTHR22589">
    <property type="entry name" value="CARNITINE O-ACYLTRANSFERASE"/>
    <property type="match status" value="1"/>
</dbReference>
<gene>
    <name evidence="5" type="ORF">RN001_004770</name>
</gene>
<proteinExistence type="predicted"/>
<evidence type="ECO:0000256" key="1">
    <source>
        <dbReference type="ARBA" id="ARBA00005005"/>
    </source>
</evidence>
<evidence type="ECO:0000313" key="6">
    <source>
        <dbReference type="Proteomes" id="UP001353858"/>
    </source>
</evidence>
<dbReference type="Pfam" id="PF00755">
    <property type="entry name" value="Carn_acyltransf"/>
    <property type="match status" value="1"/>
</dbReference>
<evidence type="ECO:0000256" key="3">
    <source>
        <dbReference type="ARBA" id="ARBA00048999"/>
    </source>
</evidence>
<dbReference type="Proteomes" id="UP001353858">
    <property type="component" value="Unassembled WGS sequence"/>
</dbReference>
<evidence type="ECO:0000313" key="5">
    <source>
        <dbReference type="EMBL" id="KAK4881451.1"/>
    </source>
</evidence>
<dbReference type="SUPFAM" id="SSF52777">
    <property type="entry name" value="CoA-dependent acyltransferases"/>
    <property type="match status" value="1"/>
</dbReference>
<sequence length="130" mass="15071">MTAAFRDITPDILNNVDNMRIRKCLEYNGWKESLLSLPKKWLSGTPLVHSNLKSDSDTNVVLPKLPVPQLEQTLMKYEKTMRPLLDETGRERLKNIIEKFGRPDGIGPRLQLYLLDRQQKLDNWVSSSFC</sequence>
<organism evidence="5 6">
    <name type="scientific">Aquatica leii</name>
    <dbReference type="NCBI Taxonomy" id="1421715"/>
    <lineage>
        <taxon>Eukaryota</taxon>
        <taxon>Metazoa</taxon>
        <taxon>Ecdysozoa</taxon>
        <taxon>Arthropoda</taxon>
        <taxon>Hexapoda</taxon>
        <taxon>Insecta</taxon>
        <taxon>Pterygota</taxon>
        <taxon>Neoptera</taxon>
        <taxon>Endopterygota</taxon>
        <taxon>Coleoptera</taxon>
        <taxon>Polyphaga</taxon>
        <taxon>Elateriformia</taxon>
        <taxon>Elateroidea</taxon>
        <taxon>Lampyridae</taxon>
        <taxon>Luciolinae</taxon>
        <taxon>Aquatica</taxon>
    </lineage>
</organism>
<comment type="caution">
    <text evidence="5">The sequence shown here is derived from an EMBL/GenBank/DDBJ whole genome shotgun (WGS) entry which is preliminary data.</text>
</comment>
<dbReference type="GO" id="GO:0004102">
    <property type="term" value="F:choline O-acetyltransferase activity"/>
    <property type="evidence" value="ECO:0007669"/>
    <property type="project" value="TreeGrafter"/>
</dbReference>
<keyword evidence="2" id="KW-0808">Transferase</keyword>
<dbReference type="InterPro" id="IPR039551">
    <property type="entry name" value="Cho/carn_acyl_trans"/>
</dbReference>
<dbReference type="InterPro" id="IPR042572">
    <property type="entry name" value="Carn_acyl_trans_N"/>
</dbReference>
<evidence type="ECO:0000256" key="2">
    <source>
        <dbReference type="ARBA" id="ARBA00023315"/>
    </source>
</evidence>
<dbReference type="EMBL" id="JARPUR010000002">
    <property type="protein sequence ID" value="KAK4881451.1"/>
    <property type="molecule type" value="Genomic_DNA"/>
</dbReference>
<accession>A0AAN7PIV7</accession>
<dbReference type="InterPro" id="IPR000542">
    <property type="entry name" value="Carn_acyl_trans"/>
</dbReference>
<dbReference type="PROSITE" id="PS00439">
    <property type="entry name" value="ACYLTRANSF_C_1"/>
    <property type="match status" value="1"/>
</dbReference>
<dbReference type="GO" id="GO:0043005">
    <property type="term" value="C:neuron projection"/>
    <property type="evidence" value="ECO:0007669"/>
    <property type="project" value="TreeGrafter"/>
</dbReference>
<reference evidence="6" key="1">
    <citation type="submission" date="2023-01" db="EMBL/GenBank/DDBJ databases">
        <title>Key to firefly adult light organ development and bioluminescence: homeobox transcription factors regulate luciferase expression and transportation to peroxisome.</title>
        <authorList>
            <person name="Fu X."/>
        </authorList>
    </citation>
    <scope>NUCLEOTIDE SEQUENCE [LARGE SCALE GENOMIC DNA]</scope>
</reference>
<dbReference type="GO" id="GO:0045202">
    <property type="term" value="C:synapse"/>
    <property type="evidence" value="ECO:0007669"/>
    <property type="project" value="GOC"/>
</dbReference>
<evidence type="ECO:0000259" key="4">
    <source>
        <dbReference type="Pfam" id="PF00755"/>
    </source>
</evidence>
<dbReference type="GO" id="GO:0005737">
    <property type="term" value="C:cytoplasm"/>
    <property type="evidence" value="ECO:0007669"/>
    <property type="project" value="TreeGrafter"/>
</dbReference>
<comment type="catalytic activity">
    <reaction evidence="3">
        <text>4,8-dimethylnonanoyl-CoA + (R)-carnitine = O-4,8-dimethylnonanoyl-(R)-carnitine + CoA</text>
        <dbReference type="Rhea" id="RHEA:44860"/>
        <dbReference type="ChEBI" id="CHEBI:16347"/>
        <dbReference type="ChEBI" id="CHEBI:57287"/>
        <dbReference type="ChEBI" id="CHEBI:77061"/>
        <dbReference type="ChEBI" id="CHEBI:84654"/>
    </reaction>
</comment>
<keyword evidence="6" id="KW-1185">Reference proteome</keyword>
<protein>
    <recommendedName>
        <fullName evidence="4">Choline/carnitine acyltransferase domain-containing protein</fullName>
    </recommendedName>
</protein>
<dbReference type="GO" id="GO:0007274">
    <property type="term" value="P:neuromuscular synaptic transmission"/>
    <property type="evidence" value="ECO:0007669"/>
    <property type="project" value="TreeGrafter"/>
</dbReference>
<dbReference type="AlphaFoldDB" id="A0AAN7PIV7"/>
<dbReference type="PANTHER" id="PTHR22589:SF14">
    <property type="entry name" value="CHOLINE O-ACETYLTRANSFERASE"/>
    <property type="match status" value="1"/>
</dbReference>
<comment type="pathway">
    <text evidence="1">Lipid metabolism; fatty acid beta-oxidation.</text>
</comment>
<feature type="domain" description="Choline/carnitine acyltransferase" evidence="4">
    <location>
        <begin position="65"/>
        <end position="127"/>
    </location>
</feature>
<name>A0AAN7PIV7_9COLE</name>
<dbReference type="Gene3D" id="1.10.275.20">
    <property type="entry name" value="Choline/Carnitine o-acyltransferase"/>
    <property type="match status" value="1"/>
</dbReference>